<keyword evidence="4" id="KW-0233">DNA recombination</keyword>
<feature type="domain" description="RecA family profile 2" evidence="6">
    <location>
        <begin position="219"/>
        <end position="297"/>
    </location>
</feature>
<dbReference type="PROSITE" id="PS50163">
    <property type="entry name" value="RECA_3"/>
    <property type="match status" value="1"/>
</dbReference>
<sequence>MTKKTDKIKEELTKPRRKRSPPIKASDFLSTGSTLLNYACTGMVHGGIPKGKFVFFVGDSQSGKTWLALSLFAEACRNKSFDDYRLIYDDVEGGALMDLERFFGSKMIDRIEPPALDKEGISIYSETIEDFYFNIDDALQGDRPFIWVEDSMDALSSDYEGRKFEEKKTEARGGKKAKGDYGDGKAKMNSSWLRGILAGLRDTGSILIIVNQTRDNVGAGLFEPKKTRSGGHALRFYATLEIWSSVVGQIKKKVKGIDRQIGTYVRVSLKKNRVNGRVDRLAVIPIYHSYGIDDVGSCVDFLIEEGHWGKAESEKDKKRKVKRSKEKKEKKPAGVIDVKEFGVTLKRTQLIKHIEDEGLQFELRDIVSDVWQEIEEACELKRKPRYG</sequence>
<dbReference type="AlphaFoldDB" id="A0A0F9WQ51"/>
<evidence type="ECO:0000256" key="1">
    <source>
        <dbReference type="ARBA" id="ARBA00009391"/>
    </source>
</evidence>
<dbReference type="InterPro" id="IPR013765">
    <property type="entry name" value="DNA_recomb/repair_RecA"/>
</dbReference>
<dbReference type="GO" id="GO:0006310">
    <property type="term" value="P:DNA recombination"/>
    <property type="evidence" value="ECO:0007669"/>
    <property type="project" value="UniProtKB-KW"/>
</dbReference>
<keyword evidence="3" id="KW-0067">ATP-binding</keyword>
<reference evidence="7" key="1">
    <citation type="journal article" date="2015" name="Nature">
        <title>Complex archaea that bridge the gap between prokaryotes and eukaryotes.</title>
        <authorList>
            <person name="Spang A."/>
            <person name="Saw J.H."/>
            <person name="Jorgensen S.L."/>
            <person name="Zaremba-Niedzwiedzka K."/>
            <person name="Martijn J."/>
            <person name="Lind A.E."/>
            <person name="van Eijk R."/>
            <person name="Schleper C."/>
            <person name="Guy L."/>
            <person name="Ettema T.J."/>
        </authorList>
    </citation>
    <scope>NUCLEOTIDE SEQUENCE</scope>
</reference>
<evidence type="ECO:0000313" key="7">
    <source>
        <dbReference type="EMBL" id="KKN88296.1"/>
    </source>
</evidence>
<gene>
    <name evidence="7" type="ORF">LCGC14_0248580</name>
</gene>
<name>A0A0F9WQ51_9ZZZZ</name>
<proteinExistence type="inferred from homology"/>
<dbReference type="PANTHER" id="PTHR45900">
    <property type="entry name" value="RECA"/>
    <property type="match status" value="1"/>
</dbReference>
<dbReference type="PRINTS" id="PR00142">
    <property type="entry name" value="RECA"/>
</dbReference>
<evidence type="ECO:0000256" key="2">
    <source>
        <dbReference type="ARBA" id="ARBA00022741"/>
    </source>
</evidence>
<dbReference type="Gene3D" id="3.40.50.300">
    <property type="entry name" value="P-loop containing nucleotide triphosphate hydrolases"/>
    <property type="match status" value="1"/>
</dbReference>
<comment type="caution">
    <text evidence="7">The sequence shown here is derived from an EMBL/GenBank/DDBJ whole genome shotgun (WGS) entry which is preliminary data.</text>
</comment>
<dbReference type="GO" id="GO:0003697">
    <property type="term" value="F:single-stranded DNA binding"/>
    <property type="evidence" value="ECO:0007669"/>
    <property type="project" value="InterPro"/>
</dbReference>
<accession>A0A0F9WQ51</accession>
<dbReference type="GO" id="GO:0005524">
    <property type="term" value="F:ATP binding"/>
    <property type="evidence" value="ECO:0007669"/>
    <property type="project" value="UniProtKB-KW"/>
</dbReference>
<evidence type="ECO:0000256" key="4">
    <source>
        <dbReference type="ARBA" id="ARBA00023172"/>
    </source>
</evidence>
<dbReference type="InterPro" id="IPR020587">
    <property type="entry name" value="RecA_monomer-monomer_interface"/>
</dbReference>
<dbReference type="InterPro" id="IPR027417">
    <property type="entry name" value="P-loop_NTPase"/>
</dbReference>
<dbReference type="EMBL" id="LAZR01000129">
    <property type="protein sequence ID" value="KKN88296.1"/>
    <property type="molecule type" value="Genomic_DNA"/>
</dbReference>
<feature type="compositionally biased region" description="Basic and acidic residues" evidence="5">
    <location>
        <begin position="1"/>
        <end position="14"/>
    </location>
</feature>
<dbReference type="GO" id="GO:0006281">
    <property type="term" value="P:DNA repair"/>
    <property type="evidence" value="ECO:0007669"/>
    <property type="project" value="InterPro"/>
</dbReference>
<feature type="region of interest" description="Disordered" evidence="5">
    <location>
        <begin position="1"/>
        <end position="26"/>
    </location>
</feature>
<dbReference type="Pfam" id="PF00154">
    <property type="entry name" value="RecA_N"/>
    <property type="match status" value="1"/>
</dbReference>
<dbReference type="SUPFAM" id="SSF52540">
    <property type="entry name" value="P-loop containing nucleoside triphosphate hydrolases"/>
    <property type="match status" value="1"/>
</dbReference>
<keyword evidence="2" id="KW-0547">Nucleotide-binding</keyword>
<evidence type="ECO:0000256" key="5">
    <source>
        <dbReference type="SAM" id="MobiDB-lite"/>
    </source>
</evidence>
<comment type="similarity">
    <text evidence="1">Belongs to the RecA family.</text>
</comment>
<dbReference type="InterPro" id="IPR049428">
    <property type="entry name" value="RecA-like_N"/>
</dbReference>
<evidence type="ECO:0000259" key="6">
    <source>
        <dbReference type="PROSITE" id="PS50163"/>
    </source>
</evidence>
<protein>
    <recommendedName>
        <fullName evidence="6">RecA family profile 2 domain-containing protein</fullName>
    </recommendedName>
</protein>
<dbReference type="PANTHER" id="PTHR45900:SF1">
    <property type="entry name" value="MITOCHONDRIAL DNA REPAIR PROTEIN RECA HOMOLOG-RELATED"/>
    <property type="match status" value="1"/>
</dbReference>
<organism evidence="7">
    <name type="scientific">marine sediment metagenome</name>
    <dbReference type="NCBI Taxonomy" id="412755"/>
    <lineage>
        <taxon>unclassified sequences</taxon>
        <taxon>metagenomes</taxon>
        <taxon>ecological metagenomes</taxon>
    </lineage>
</organism>
<dbReference type="GO" id="GO:0008094">
    <property type="term" value="F:ATP-dependent activity, acting on DNA"/>
    <property type="evidence" value="ECO:0007669"/>
    <property type="project" value="InterPro"/>
</dbReference>
<evidence type="ECO:0000256" key="3">
    <source>
        <dbReference type="ARBA" id="ARBA00022840"/>
    </source>
</evidence>